<dbReference type="InterPro" id="IPR002173">
    <property type="entry name" value="Carboh/pur_kinase_PfkB_CS"/>
</dbReference>
<evidence type="ECO:0000259" key="3">
    <source>
        <dbReference type="Pfam" id="PF00294"/>
    </source>
</evidence>
<dbReference type="Gene3D" id="3.40.1190.20">
    <property type="match status" value="1"/>
</dbReference>
<comment type="caution">
    <text evidence="4">The sequence shown here is derived from an EMBL/GenBank/DDBJ whole genome shotgun (WGS) entry which is preliminary data.</text>
</comment>
<dbReference type="OrthoDB" id="9813569at2"/>
<evidence type="ECO:0000256" key="1">
    <source>
        <dbReference type="ARBA" id="ARBA00022679"/>
    </source>
</evidence>
<dbReference type="Pfam" id="PF00294">
    <property type="entry name" value="PfkB"/>
    <property type="match status" value="1"/>
</dbReference>
<evidence type="ECO:0000313" key="5">
    <source>
        <dbReference type="Proteomes" id="UP000281343"/>
    </source>
</evidence>
<keyword evidence="1" id="KW-0808">Transferase</keyword>
<dbReference type="GO" id="GO:0016301">
    <property type="term" value="F:kinase activity"/>
    <property type="evidence" value="ECO:0007669"/>
    <property type="project" value="UniProtKB-KW"/>
</dbReference>
<dbReference type="PROSITE" id="PS00584">
    <property type="entry name" value="PFKB_KINASES_2"/>
    <property type="match status" value="1"/>
</dbReference>
<dbReference type="InterPro" id="IPR029056">
    <property type="entry name" value="Ribokinase-like"/>
</dbReference>
<protein>
    <submittedName>
        <fullName evidence="4">Carbohydrate kinase</fullName>
    </submittedName>
</protein>
<dbReference type="SUPFAM" id="SSF53613">
    <property type="entry name" value="Ribokinase-like"/>
    <property type="match status" value="1"/>
</dbReference>
<dbReference type="EMBL" id="RCNT01000002">
    <property type="protein sequence ID" value="RMA43305.1"/>
    <property type="molecule type" value="Genomic_DNA"/>
</dbReference>
<evidence type="ECO:0000256" key="2">
    <source>
        <dbReference type="ARBA" id="ARBA00022777"/>
    </source>
</evidence>
<keyword evidence="2 4" id="KW-0418">Kinase</keyword>
<proteinExistence type="predicted"/>
<accession>A0A3L9Y753</accession>
<dbReference type="AlphaFoldDB" id="A0A3L9Y753"/>
<dbReference type="Proteomes" id="UP000281343">
    <property type="component" value="Unassembled WGS sequence"/>
</dbReference>
<organism evidence="4 5">
    <name type="scientific">Rhodophyticola porphyridii</name>
    <dbReference type="NCBI Taxonomy" id="1852017"/>
    <lineage>
        <taxon>Bacteria</taxon>
        <taxon>Pseudomonadati</taxon>
        <taxon>Pseudomonadota</taxon>
        <taxon>Alphaproteobacteria</taxon>
        <taxon>Rhodobacterales</taxon>
        <taxon>Roseobacteraceae</taxon>
        <taxon>Rhodophyticola</taxon>
    </lineage>
</organism>
<name>A0A3L9Y753_9RHOB</name>
<dbReference type="PANTHER" id="PTHR10584">
    <property type="entry name" value="SUGAR KINASE"/>
    <property type="match status" value="1"/>
</dbReference>
<dbReference type="RefSeq" id="WP_121897240.1">
    <property type="nucleotide sequence ID" value="NZ_RCNT01000002.1"/>
</dbReference>
<dbReference type="InterPro" id="IPR011611">
    <property type="entry name" value="PfkB_dom"/>
</dbReference>
<dbReference type="PANTHER" id="PTHR10584:SF166">
    <property type="entry name" value="RIBOKINASE"/>
    <property type="match status" value="1"/>
</dbReference>
<feature type="domain" description="Carbohydrate kinase PfkB" evidence="3">
    <location>
        <begin position="36"/>
        <end position="282"/>
    </location>
</feature>
<reference evidence="4 5" key="1">
    <citation type="submission" date="2018-10" db="EMBL/GenBank/DDBJ databases">
        <authorList>
            <person name="Jung H.S."/>
            <person name="Jeon C.O."/>
        </authorList>
    </citation>
    <scope>NUCLEOTIDE SEQUENCE [LARGE SCALE GENOMIC DNA]</scope>
    <source>
        <strain evidence="4 5">MA-7-27</strain>
    </source>
</reference>
<gene>
    <name evidence="4" type="ORF">D9R08_06765</name>
</gene>
<keyword evidence="5" id="KW-1185">Reference proteome</keyword>
<sequence length="296" mass="31310">MNAPLRILTAGRIYCDLVFTRLDDVPAAGREVFAEGLALRAGGGAYITAAYLSALGHETTLIGTLPAAPFDSVVRAEMASNRVGALCDTAPAGTDPQITAALVHGDERAFVTRRPGAALSLGGPLPAARHLHLGEITTARDHPELIREARAMGMTVSLDCSWDGRSLTEPGLSEIIDEVDLFFPNEAEARELTRNGITMSPRVATIVKQGPEGAEIRPVDAARYHRPAQKADLVDTTGAGDAFNAGFLGAWLEGKPMPECLDLAIACGAFAVGQIGGAGKLPRLDYLLTERQKMEL</sequence>
<evidence type="ECO:0000313" key="4">
    <source>
        <dbReference type="EMBL" id="RMA43305.1"/>
    </source>
</evidence>